<reference evidence="1 2" key="1">
    <citation type="submission" date="2021-02" db="EMBL/GenBank/DDBJ databases">
        <title>Whole genome sequencing of Streptomyces actuosus VRA1.</title>
        <authorList>
            <person name="Sen G."/>
            <person name="Sen A."/>
        </authorList>
    </citation>
    <scope>NUCLEOTIDE SEQUENCE [LARGE SCALE GENOMIC DNA]</scope>
    <source>
        <strain evidence="1 2">VRA1</strain>
    </source>
</reference>
<protein>
    <submittedName>
        <fullName evidence="1">Uncharacterized protein</fullName>
    </submittedName>
</protein>
<evidence type="ECO:0000313" key="1">
    <source>
        <dbReference type="EMBL" id="MBN0043119.1"/>
    </source>
</evidence>
<gene>
    <name evidence="1" type="ORF">JS756_03110</name>
</gene>
<sequence>MQISDVRDAIATAASAVVLPDGIKSLTCTGYVPDAVVAPHFFVAEYEQDYDRAMRRGLDELVFTCRVLVSRTDDRPSQRTLDGMLSGSGQASLKVAIEAARGTPGEYALGGLAHDLHVMRVQGYRWYEHAGATYVGAELMVKVIGDGSS</sequence>
<dbReference type="Proteomes" id="UP000788262">
    <property type="component" value="Unassembled WGS sequence"/>
</dbReference>
<organism evidence="1 2">
    <name type="scientific">Streptomyces actuosus</name>
    <dbReference type="NCBI Taxonomy" id="1885"/>
    <lineage>
        <taxon>Bacteria</taxon>
        <taxon>Bacillati</taxon>
        <taxon>Actinomycetota</taxon>
        <taxon>Actinomycetes</taxon>
        <taxon>Kitasatosporales</taxon>
        <taxon>Streptomycetaceae</taxon>
        <taxon>Streptomyces</taxon>
    </lineage>
</organism>
<proteinExistence type="predicted"/>
<dbReference type="EMBL" id="JAFFZS010000002">
    <property type="protein sequence ID" value="MBN0043119.1"/>
    <property type="molecule type" value="Genomic_DNA"/>
</dbReference>
<name>A0ABS2VJ41_STRAS</name>
<evidence type="ECO:0000313" key="2">
    <source>
        <dbReference type="Proteomes" id="UP000788262"/>
    </source>
</evidence>
<accession>A0ABS2VJ41</accession>
<keyword evidence="2" id="KW-1185">Reference proteome</keyword>
<dbReference type="RefSeq" id="WP_205381359.1">
    <property type="nucleotide sequence ID" value="NZ_JAFFZS010000002.1"/>
</dbReference>
<comment type="caution">
    <text evidence="1">The sequence shown here is derived from an EMBL/GenBank/DDBJ whole genome shotgun (WGS) entry which is preliminary data.</text>
</comment>